<name>A0A1N7GTE8_9EURY</name>
<accession>A0A1N7GTE8</accession>
<dbReference type="RefSeq" id="WP_076610437.1">
    <property type="nucleotide sequence ID" value="NZ_FTNR01000015.1"/>
</dbReference>
<organism evidence="1 2">
    <name type="scientific">Natronorubrum thiooxidans</name>
    <dbReference type="NCBI Taxonomy" id="308853"/>
    <lineage>
        <taxon>Archaea</taxon>
        <taxon>Methanobacteriati</taxon>
        <taxon>Methanobacteriota</taxon>
        <taxon>Stenosarchaea group</taxon>
        <taxon>Halobacteria</taxon>
        <taxon>Halobacteriales</taxon>
        <taxon>Natrialbaceae</taxon>
        <taxon>Natronorubrum</taxon>
    </lineage>
</organism>
<sequence>MTREQRDDERDERIQNEVIVDAYTPDEQAIGWCYYLEEQLSFPFQAQCIEERVISPLEEGEVVCVVGMIDEVVSEMFVRIEWMDRKFGVPLSQLEPVNPDTNTREAVNDWHYWEGDGTRLC</sequence>
<dbReference type="EMBL" id="FTNR01000015">
    <property type="protein sequence ID" value="SIS15855.1"/>
    <property type="molecule type" value="Genomic_DNA"/>
</dbReference>
<keyword evidence="2" id="KW-1185">Reference proteome</keyword>
<evidence type="ECO:0000313" key="1">
    <source>
        <dbReference type="EMBL" id="SIS15855.1"/>
    </source>
</evidence>
<dbReference type="Proteomes" id="UP000185936">
    <property type="component" value="Unassembled WGS sequence"/>
</dbReference>
<dbReference type="STRING" id="308853.SAMN05421752_11550"/>
<gene>
    <name evidence="1" type="ORF">SAMN05421752_11550</name>
</gene>
<proteinExistence type="predicted"/>
<dbReference type="InterPro" id="IPR020994">
    <property type="entry name" value="Uncharacterised_Ca-bd_CcbP"/>
</dbReference>
<dbReference type="Pfam" id="PF11535">
    <property type="entry name" value="Calci_bind_CcbP"/>
    <property type="match status" value="1"/>
</dbReference>
<evidence type="ECO:0000313" key="2">
    <source>
        <dbReference type="Proteomes" id="UP000185936"/>
    </source>
</evidence>
<protein>
    <submittedName>
        <fullName evidence="1">Calcium binding</fullName>
    </submittedName>
</protein>
<dbReference type="OrthoDB" id="183113at2157"/>
<reference evidence="2" key="1">
    <citation type="submission" date="2017-01" db="EMBL/GenBank/DDBJ databases">
        <authorList>
            <person name="Varghese N."/>
            <person name="Submissions S."/>
        </authorList>
    </citation>
    <scope>NUCLEOTIDE SEQUENCE [LARGE SCALE GENOMIC DNA]</scope>
    <source>
        <strain evidence="2">type strain: HArc-</strain>
    </source>
</reference>
<dbReference type="AlphaFoldDB" id="A0A1N7GTE8"/>
<dbReference type="Gene3D" id="6.10.140.400">
    <property type="match status" value="2"/>
</dbReference>